<dbReference type="AlphaFoldDB" id="A0A6J6YWV3"/>
<organism evidence="1">
    <name type="scientific">freshwater metagenome</name>
    <dbReference type="NCBI Taxonomy" id="449393"/>
    <lineage>
        <taxon>unclassified sequences</taxon>
        <taxon>metagenomes</taxon>
        <taxon>ecological metagenomes</taxon>
    </lineage>
</organism>
<proteinExistence type="predicted"/>
<reference evidence="1" key="1">
    <citation type="submission" date="2020-05" db="EMBL/GenBank/DDBJ databases">
        <authorList>
            <person name="Chiriac C."/>
            <person name="Salcher M."/>
            <person name="Ghai R."/>
            <person name="Kavagutti S V."/>
        </authorList>
    </citation>
    <scope>NUCLEOTIDE SEQUENCE</scope>
</reference>
<sequence length="87" mass="9870">MEDGKCKNLNRAKITGLVFRTVERDETTANLATVPWQAVQQEVREQLKPQCEQAIGALRPTADIHRVLFALQTPEHYLVRDGQLAKD</sequence>
<evidence type="ECO:0000313" key="1">
    <source>
        <dbReference type="EMBL" id="CAB4814010.1"/>
    </source>
</evidence>
<dbReference type="EMBL" id="CAFAAP010000229">
    <property type="protein sequence ID" value="CAB4814010.1"/>
    <property type="molecule type" value="Genomic_DNA"/>
</dbReference>
<accession>A0A6J6YWV3</accession>
<name>A0A6J6YWV3_9ZZZZ</name>
<protein>
    <submittedName>
        <fullName evidence="1">Unannotated protein</fullName>
    </submittedName>
</protein>
<gene>
    <name evidence="1" type="ORF">UFOPK3026_01297</name>
</gene>